<evidence type="ECO:0000256" key="4">
    <source>
        <dbReference type="ARBA" id="ARBA00022827"/>
    </source>
</evidence>
<evidence type="ECO:0000256" key="3">
    <source>
        <dbReference type="ARBA" id="ARBA00022630"/>
    </source>
</evidence>
<dbReference type="Pfam" id="PF00441">
    <property type="entry name" value="Acyl-CoA_dh_1"/>
    <property type="match status" value="1"/>
</dbReference>
<dbReference type="Proteomes" id="UP000294911">
    <property type="component" value="Unassembled WGS sequence"/>
</dbReference>
<proteinExistence type="inferred from homology"/>
<dbReference type="SUPFAM" id="SSF47203">
    <property type="entry name" value="Acyl-CoA dehydrogenase C-terminal domain-like"/>
    <property type="match status" value="1"/>
</dbReference>
<evidence type="ECO:0000256" key="5">
    <source>
        <dbReference type="ARBA" id="ARBA00023002"/>
    </source>
</evidence>
<dbReference type="RefSeq" id="WP_132880014.1">
    <property type="nucleotide sequence ID" value="NZ_SLXQ01000016.1"/>
</dbReference>
<dbReference type="Gene3D" id="1.10.540.10">
    <property type="entry name" value="Acyl-CoA dehydrogenase/oxidase, N-terminal domain"/>
    <property type="match status" value="1"/>
</dbReference>
<feature type="domain" description="Acyl-CoA dehydrogenase/oxidase C-terminal" evidence="6">
    <location>
        <begin position="226"/>
        <end position="367"/>
    </location>
</feature>
<dbReference type="InterPro" id="IPR009100">
    <property type="entry name" value="AcylCoA_DH/oxidase_NM_dom_sf"/>
</dbReference>
<evidence type="ECO:0000259" key="7">
    <source>
        <dbReference type="Pfam" id="PF02771"/>
    </source>
</evidence>
<keyword evidence="4" id="KW-0274">FAD</keyword>
<dbReference type="Gene3D" id="2.40.110.10">
    <property type="entry name" value="Butyryl-CoA Dehydrogenase, subunit A, domain 2"/>
    <property type="match status" value="1"/>
</dbReference>
<sequence length="375" mass="40218">MDFLLTQEQRDLGELTNQLLTKRREPHRRREPDTPPTRFDRELWTLLGSSGVLDAAFPTELGGSGCGFLETCSVLIELGRAIAPAPYLSSIVLAASALGQFGTAEQWRHWGRPTASGQLIGTAALAADADPDRTAPPLDAERLADGWRLDGSVALVPAGAIADYLLLAASTPHGPTVFLVSADDPGVTRTEQRIVDGDDEPTVSFAGVPLGTERVLGDPGEAERIIAWLLARGTVGVCAHQLGVTERALAYTAEYATNRVQFDRPIGTFQAVTQRLADAYIDVEAIRLTMWQAAWRLAEELPDGGEIATAKFWAAEGGHRVLHTAVHIHGGVGIDLDYPLSGYFVAGKRNEFTLGAATAQLRALGRILAEPPLDC</sequence>
<name>A0A4R2Q9W8_9PSEU</name>
<keyword evidence="5" id="KW-0560">Oxidoreductase</keyword>
<dbReference type="InterPro" id="IPR013786">
    <property type="entry name" value="AcylCoA_DH/ox_N"/>
</dbReference>
<accession>A0A4R2Q9W8</accession>
<dbReference type="InterPro" id="IPR036250">
    <property type="entry name" value="AcylCo_DH-like_C"/>
</dbReference>
<dbReference type="GO" id="GO:0050660">
    <property type="term" value="F:flavin adenine dinucleotide binding"/>
    <property type="evidence" value="ECO:0007669"/>
    <property type="project" value="InterPro"/>
</dbReference>
<feature type="domain" description="Acyl-CoA dehydrogenase/oxidase N-terminal" evidence="7">
    <location>
        <begin position="6"/>
        <end position="118"/>
    </location>
</feature>
<dbReference type="InterPro" id="IPR046373">
    <property type="entry name" value="Acyl-CoA_Oxase/DH_mid-dom_sf"/>
</dbReference>
<organism evidence="8 9">
    <name type="scientific">Tamaricihabitans halophyticus</name>
    <dbReference type="NCBI Taxonomy" id="1262583"/>
    <lineage>
        <taxon>Bacteria</taxon>
        <taxon>Bacillati</taxon>
        <taxon>Actinomycetota</taxon>
        <taxon>Actinomycetes</taxon>
        <taxon>Pseudonocardiales</taxon>
        <taxon>Pseudonocardiaceae</taxon>
        <taxon>Tamaricihabitans</taxon>
    </lineage>
</organism>
<dbReference type="InterPro" id="IPR009075">
    <property type="entry name" value="AcylCo_DH/oxidase_C"/>
</dbReference>
<keyword evidence="9" id="KW-1185">Reference proteome</keyword>
<evidence type="ECO:0000256" key="2">
    <source>
        <dbReference type="ARBA" id="ARBA00009347"/>
    </source>
</evidence>
<reference evidence="8 9" key="1">
    <citation type="submission" date="2019-03" db="EMBL/GenBank/DDBJ databases">
        <title>Genomic Encyclopedia of Type Strains, Phase IV (KMG-IV): sequencing the most valuable type-strain genomes for metagenomic binning, comparative biology and taxonomic classification.</title>
        <authorList>
            <person name="Goeker M."/>
        </authorList>
    </citation>
    <scope>NUCLEOTIDE SEQUENCE [LARGE SCALE GENOMIC DNA]</scope>
    <source>
        <strain evidence="8 9">DSM 45765</strain>
    </source>
</reference>
<evidence type="ECO:0000313" key="9">
    <source>
        <dbReference type="Proteomes" id="UP000294911"/>
    </source>
</evidence>
<protein>
    <submittedName>
        <fullName evidence="8">Acyl-CoA dehydrogenase</fullName>
    </submittedName>
</protein>
<evidence type="ECO:0000313" key="8">
    <source>
        <dbReference type="EMBL" id="TCP45379.1"/>
    </source>
</evidence>
<dbReference type="Gene3D" id="1.20.140.10">
    <property type="entry name" value="Butyryl-CoA Dehydrogenase, subunit A, domain 3"/>
    <property type="match status" value="1"/>
</dbReference>
<comment type="caution">
    <text evidence="8">The sequence shown here is derived from an EMBL/GenBank/DDBJ whole genome shotgun (WGS) entry which is preliminary data.</text>
</comment>
<keyword evidence="3" id="KW-0285">Flavoprotein</keyword>
<dbReference type="AlphaFoldDB" id="A0A4R2Q9W8"/>
<dbReference type="SUPFAM" id="SSF56645">
    <property type="entry name" value="Acyl-CoA dehydrogenase NM domain-like"/>
    <property type="match status" value="1"/>
</dbReference>
<gene>
    <name evidence="8" type="ORF">EV191_11621</name>
</gene>
<dbReference type="InterPro" id="IPR037069">
    <property type="entry name" value="AcylCoA_DH/ox_N_sf"/>
</dbReference>
<dbReference type="Pfam" id="PF02771">
    <property type="entry name" value="Acyl-CoA_dh_N"/>
    <property type="match status" value="1"/>
</dbReference>
<dbReference type="PANTHER" id="PTHR43884">
    <property type="entry name" value="ACYL-COA DEHYDROGENASE"/>
    <property type="match status" value="1"/>
</dbReference>
<comment type="cofactor">
    <cofactor evidence="1">
        <name>FAD</name>
        <dbReference type="ChEBI" id="CHEBI:57692"/>
    </cofactor>
</comment>
<dbReference type="EMBL" id="SLXQ01000016">
    <property type="protein sequence ID" value="TCP45379.1"/>
    <property type="molecule type" value="Genomic_DNA"/>
</dbReference>
<dbReference type="OrthoDB" id="4319499at2"/>
<comment type="similarity">
    <text evidence="2">Belongs to the acyl-CoA dehydrogenase family.</text>
</comment>
<evidence type="ECO:0000259" key="6">
    <source>
        <dbReference type="Pfam" id="PF00441"/>
    </source>
</evidence>
<dbReference type="GO" id="GO:0003995">
    <property type="term" value="F:acyl-CoA dehydrogenase activity"/>
    <property type="evidence" value="ECO:0007669"/>
    <property type="project" value="TreeGrafter"/>
</dbReference>
<evidence type="ECO:0000256" key="1">
    <source>
        <dbReference type="ARBA" id="ARBA00001974"/>
    </source>
</evidence>
<dbReference type="PANTHER" id="PTHR43884:SF20">
    <property type="entry name" value="ACYL-COA DEHYDROGENASE FADE28"/>
    <property type="match status" value="1"/>
</dbReference>